<reference evidence="3" key="1">
    <citation type="submission" date="2025-08" db="UniProtKB">
        <authorList>
            <consortium name="RefSeq"/>
        </authorList>
    </citation>
    <scope>IDENTIFICATION</scope>
</reference>
<sequence>MAAVNSVQTTRLPLPTFSPRAVLMYSASVGGEGAVALQLREAAPGELDAARLHDDRLAIACHEPELLADLLHAAADIDDCTSSSSSLLGGVTTVSVAVTGLDSRPHSKKVRPKPASPNRQGPQQCQVSVLV</sequence>
<dbReference type="AlphaFoldDB" id="A0A7E5WRQ6"/>
<evidence type="ECO:0000313" key="2">
    <source>
        <dbReference type="Proteomes" id="UP000322000"/>
    </source>
</evidence>
<accession>A0A7E5WRQ6</accession>
<proteinExistence type="predicted"/>
<protein>
    <submittedName>
        <fullName evidence="3">Uncharacterized protein LOC113504751 isoform X2</fullName>
    </submittedName>
</protein>
<name>A0A7E5WRQ6_TRINI</name>
<dbReference type="GeneID" id="113504751"/>
<feature type="compositionally biased region" description="Polar residues" evidence="1">
    <location>
        <begin position="117"/>
        <end position="127"/>
    </location>
</feature>
<organism evidence="2 3">
    <name type="scientific">Trichoplusia ni</name>
    <name type="common">Cabbage looper</name>
    <dbReference type="NCBI Taxonomy" id="7111"/>
    <lineage>
        <taxon>Eukaryota</taxon>
        <taxon>Metazoa</taxon>
        <taxon>Ecdysozoa</taxon>
        <taxon>Arthropoda</taxon>
        <taxon>Hexapoda</taxon>
        <taxon>Insecta</taxon>
        <taxon>Pterygota</taxon>
        <taxon>Neoptera</taxon>
        <taxon>Endopterygota</taxon>
        <taxon>Lepidoptera</taxon>
        <taxon>Glossata</taxon>
        <taxon>Ditrysia</taxon>
        <taxon>Noctuoidea</taxon>
        <taxon>Noctuidae</taxon>
        <taxon>Plusiinae</taxon>
        <taxon>Trichoplusia</taxon>
    </lineage>
</organism>
<gene>
    <name evidence="3" type="primary">LOC113504751</name>
</gene>
<keyword evidence="2" id="KW-1185">Reference proteome</keyword>
<evidence type="ECO:0000313" key="3">
    <source>
        <dbReference type="RefSeq" id="XP_026742982.1"/>
    </source>
</evidence>
<dbReference type="Proteomes" id="UP000322000">
    <property type="component" value="Chromosome 23"/>
</dbReference>
<feature type="region of interest" description="Disordered" evidence="1">
    <location>
        <begin position="100"/>
        <end position="127"/>
    </location>
</feature>
<dbReference type="RefSeq" id="XP_026742982.1">
    <property type="nucleotide sequence ID" value="XM_026887181.1"/>
</dbReference>
<evidence type="ECO:0000256" key="1">
    <source>
        <dbReference type="SAM" id="MobiDB-lite"/>
    </source>
</evidence>